<dbReference type="NCBIfam" id="TIGR00401">
    <property type="entry name" value="msrA"/>
    <property type="match status" value="1"/>
</dbReference>
<evidence type="ECO:0000256" key="2">
    <source>
        <dbReference type="ARBA" id="ARBA00023002"/>
    </source>
</evidence>
<dbReference type="GO" id="GO:0008113">
    <property type="term" value="F:peptide-methionine (S)-S-oxide reductase activity"/>
    <property type="evidence" value="ECO:0007669"/>
    <property type="project" value="UniProtKB-EC"/>
</dbReference>
<accession>A0A3B0T813</accession>
<keyword evidence="2 4" id="KW-0560">Oxidoreductase</keyword>
<proteinExistence type="inferred from homology"/>
<evidence type="ECO:0000259" key="3">
    <source>
        <dbReference type="Pfam" id="PF01625"/>
    </source>
</evidence>
<organism evidence="4">
    <name type="scientific">hydrothermal vent metagenome</name>
    <dbReference type="NCBI Taxonomy" id="652676"/>
    <lineage>
        <taxon>unclassified sequences</taxon>
        <taxon>metagenomes</taxon>
        <taxon>ecological metagenomes</taxon>
    </lineage>
</organism>
<gene>
    <name evidence="4" type="ORF">MNBD_BACTEROID05-65</name>
</gene>
<evidence type="ECO:0000313" key="4">
    <source>
        <dbReference type="EMBL" id="VAW12213.1"/>
    </source>
</evidence>
<dbReference type="InterPro" id="IPR002569">
    <property type="entry name" value="Met_Sox_Rdtase_MsrA_dom"/>
</dbReference>
<dbReference type="PANTHER" id="PTHR43774:SF1">
    <property type="entry name" value="PEPTIDE METHIONINE SULFOXIDE REDUCTASE MSRA 2"/>
    <property type="match status" value="1"/>
</dbReference>
<dbReference type="InterPro" id="IPR036509">
    <property type="entry name" value="Met_Sox_Rdtase_MsrA_sf"/>
</dbReference>
<dbReference type="SUPFAM" id="SSF55068">
    <property type="entry name" value="Peptide methionine sulfoxide reductase"/>
    <property type="match status" value="1"/>
</dbReference>
<dbReference type="PANTHER" id="PTHR43774">
    <property type="entry name" value="PEPTIDE METHIONINE SULFOXIDE REDUCTASE"/>
    <property type="match status" value="1"/>
</dbReference>
<reference evidence="4" key="1">
    <citation type="submission" date="2018-06" db="EMBL/GenBank/DDBJ databases">
        <authorList>
            <person name="Zhirakovskaya E."/>
        </authorList>
    </citation>
    <scope>NUCLEOTIDE SEQUENCE</scope>
</reference>
<dbReference type="Pfam" id="PF01625">
    <property type="entry name" value="PMSR"/>
    <property type="match status" value="1"/>
</dbReference>
<feature type="domain" description="Peptide methionine sulphoxide reductase MsrA" evidence="3">
    <location>
        <begin position="31"/>
        <end position="182"/>
    </location>
</feature>
<dbReference type="EMBL" id="UOEN01000087">
    <property type="protein sequence ID" value="VAW12213.1"/>
    <property type="molecule type" value="Genomic_DNA"/>
</dbReference>
<evidence type="ECO:0000256" key="1">
    <source>
        <dbReference type="ARBA" id="ARBA00012502"/>
    </source>
</evidence>
<name>A0A3B0T813_9ZZZZ</name>
<dbReference type="AlphaFoldDB" id="A0A3B0T813"/>
<sequence length="200" mass="23161">MLRKYLGFLIIFSLMLVKGVDVMASEDINKKAVFAGGCFWCMQPPFDKLEGVVSTSVGYTGSLEKDPTYQEVASGQTGHCEAIEVVFDPAKVSYEKLLEVFWKNINPTTKDCQFADCGAQYRTEIFYFDEEQKRLAQESKEKLNQSLRYKSPIMTKITQASHFYDAEDYHQKYYQKSAIRYKFYKAASGRDQYLKSIWKQ</sequence>
<dbReference type="HAMAP" id="MF_01401">
    <property type="entry name" value="MsrA"/>
    <property type="match status" value="1"/>
</dbReference>
<dbReference type="Gene3D" id="3.30.1060.10">
    <property type="entry name" value="Peptide methionine sulphoxide reductase MsrA"/>
    <property type="match status" value="1"/>
</dbReference>
<dbReference type="EC" id="1.8.4.11" evidence="1"/>
<protein>
    <recommendedName>
        <fullName evidence="1">peptide-methionine (S)-S-oxide reductase</fullName>
        <ecNumber evidence="1">1.8.4.11</ecNumber>
    </recommendedName>
</protein>